<dbReference type="EMBL" id="BMAW01018094">
    <property type="protein sequence ID" value="GFT56819.1"/>
    <property type="molecule type" value="Genomic_DNA"/>
</dbReference>
<keyword evidence="2" id="KW-1185">Reference proteome</keyword>
<gene>
    <name evidence="1" type="ORF">NPIL_187201</name>
</gene>
<evidence type="ECO:0000313" key="1">
    <source>
        <dbReference type="EMBL" id="GFT56819.1"/>
    </source>
</evidence>
<dbReference type="Proteomes" id="UP000887013">
    <property type="component" value="Unassembled WGS sequence"/>
</dbReference>
<reference evidence="1" key="1">
    <citation type="submission" date="2020-08" db="EMBL/GenBank/DDBJ databases">
        <title>Multicomponent nature underlies the extraordinary mechanical properties of spider dragline silk.</title>
        <authorList>
            <person name="Kono N."/>
            <person name="Nakamura H."/>
            <person name="Mori M."/>
            <person name="Yoshida Y."/>
            <person name="Ohtoshi R."/>
            <person name="Malay A.D."/>
            <person name="Moran D.A.P."/>
            <person name="Tomita M."/>
            <person name="Numata K."/>
            <person name="Arakawa K."/>
        </authorList>
    </citation>
    <scope>NUCLEOTIDE SEQUENCE</scope>
</reference>
<organism evidence="1 2">
    <name type="scientific">Nephila pilipes</name>
    <name type="common">Giant wood spider</name>
    <name type="synonym">Nephila maculata</name>
    <dbReference type="NCBI Taxonomy" id="299642"/>
    <lineage>
        <taxon>Eukaryota</taxon>
        <taxon>Metazoa</taxon>
        <taxon>Ecdysozoa</taxon>
        <taxon>Arthropoda</taxon>
        <taxon>Chelicerata</taxon>
        <taxon>Arachnida</taxon>
        <taxon>Araneae</taxon>
        <taxon>Araneomorphae</taxon>
        <taxon>Entelegynae</taxon>
        <taxon>Araneoidea</taxon>
        <taxon>Nephilidae</taxon>
        <taxon>Nephila</taxon>
    </lineage>
</organism>
<name>A0A8X6TXB8_NEPPI</name>
<proteinExistence type="predicted"/>
<dbReference type="AlphaFoldDB" id="A0A8X6TXB8"/>
<accession>A0A8X6TXB8</accession>
<comment type="caution">
    <text evidence="1">The sequence shown here is derived from an EMBL/GenBank/DDBJ whole genome shotgun (WGS) entry which is preliminary data.</text>
</comment>
<sequence>MRTRNLLRRKLNMIYGFLHREEVLEEDFWHQKGRSSVGDVEERGGVGLKQGIGNLLIGLMRNKGNLKTIEIRFWWCGFSNVPQVVCRTVPTSLQATGRVEKRVEENNVTNELL</sequence>
<evidence type="ECO:0000313" key="2">
    <source>
        <dbReference type="Proteomes" id="UP000887013"/>
    </source>
</evidence>
<protein>
    <submittedName>
        <fullName evidence="1">Uncharacterized protein</fullName>
    </submittedName>
</protein>